<evidence type="ECO:0008006" key="3">
    <source>
        <dbReference type="Google" id="ProtNLM"/>
    </source>
</evidence>
<reference evidence="1" key="1">
    <citation type="submission" date="2022-08" db="EMBL/GenBank/DDBJ databases">
        <authorList>
            <person name="Volokhov D.V."/>
            <person name="Furtak V.A."/>
            <person name="Zagorodnyaya T.A."/>
        </authorList>
    </citation>
    <scope>NUCLEOTIDE SEQUENCE</scope>
    <source>
        <strain evidence="1">CSL10203-ORH2</strain>
    </source>
</reference>
<gene>
    <name evidence="1" type="ORF">NXS09_05135</name>
</gene>
<comment type="caution">
    <text evidence="1">The sequence shown here is derived from an EMBL/GenBank/DDBJ whole genome shotgun (WGS) entry which is preliminary data.</text>
</comment>
<organism evidence="1 2">
    <name type="scientific">Neisseria montereyensis</name>
    <dbReference type="NCBI Taxonomy" id="2973938"/>
    <lineage>
        <taxon>Bacteria</taxon>
        <taxon>Pseudomonadati</taxon>
        <taxon>Pseudomonadota</taxon>
        <taxon>Betaproteobacteria</taxon>
        <taxon>Neisseriales</taxon>
        <taxon>Neisseriaceae</taxon>
        <taxon>Neisseria</taxon>
    </lineage>
</organism>
<accession>A0ABT2FD79</accession>
<dbReference type="EMBL" id="JANUXW010000003">
    <property type="protein sequence ID" value="MCS4533684.1"/>
    <property type="molecule type" value="Genomic_DNA"/>
</dbReference>
<dbReference type="RefSeq" id="WP_259291486.1">
    <property type="nucleotide sequence ID" value="NZ_JANUXW010000003.1"/>
</dbReference>
<reference evidence="1" key="2">
    <citation type="journal article" date="2023" name="Curr. Microbiol.">
        <title>Neisseria montereyensis sp. nov., Isolated from Oropharynx of California Sea Lion (Zalophus californianus): Genomic, Phylogenetic, and Phenotypic Study.</title>
        <authorList>
            <person name="Volokhov D.V."/>
            <person name="Zagorodnyaya T.A."/>
            <person name="Furtak V.A."/>
            <person name="Nattanmai G."/>
            <person name="Randall L."/>
            <person name="Jose S."/>
            <person name="Gao Y."/>
            <person name="Gulland F.M."/>
            <person name="Eisenberg T."/>
            <person name="Delmonte P."/>
            <person name="Blom J."/>
            <person name="Mitchell K.K."/>
        </authorList>
    </citation>
    <scope>NUCLEOTIDE SEQUENCE</scope>
    <source>
        <strain evidence="1">CSL10203-ORH2</strain>
    </source>
</reference>
<proteinExistence type="predicted"/>
<protein>
    <recommendedName>
        <fullName evidence="3">RiboL-PSP-HEPN domain-containing protein</fullName>
    </recommendedName>
</protein>
<sequence>MHILDNTIEDIEFRLSAIFKEYAKIGDATIQSSFASYGWILLDSWVAWRSLRYLLREIDITADVSKKWFQTPSSYSASQLKAVWQFNEETDTFLEDKIGKKLKTLIDDTVQKKRNSSAHFNQKAEIQGQDIRNEIIPYFNILKKIFLMYETNKFLISMCNKLNLKGFSEFKIIYDDNNQYELTSFLNSIEQYSNIYDGVKRYTLSFKGKPDKEYTLIFSDGDCKCNIDGGDEKILSNEEAEHYNFFKNKGFYRNIDLFIETFEKNFNIKNVVVLDNS</sequence>
<keyword evidence="2" id="KW-1185">Reference proteome</keyword>
<evidence type="ECO:0000313" key="1">
    <source>
        <dbReference type="EMBL" id="MCS4533684.1"/>
    </source>
</evidence>
<name>A0ABT2FD79_9NEIS</name>
<evidence type="ECO:0000313" key="2">
    <source>
        <dbReference type="Proteomes" id="UP001166947"/>
    </source>
</evidence>
<dbReference type="Proteomes" id="UP001166947">
    <property type="component" value="Unassembled WGS sequence"/>
</dbReference>